<comment type="caution">
    <text evidence="2">The sequence shown here is derived from an EMBL/GenBank/DDBJ whole genome shotgun (WGS) entry which is preliminary data.</text>
</comment>
<organism evidence="2 3">
    <name type="scientific">Desulfovibrio desulfuricans</name>
    <dbReference type="NCBI Taxonomy" id="876"/>
    <lineage>
        <taxon>Bacteria</taxon>
        <taxon>Pseudomonadati</taxon>
        <taxon>Thermodesulfobacteriota</taxon>
        <taxon>Desulfovibrionia</taxon>
        <taxon>Desulfovibrionales</taxon>
        <taxon>Desulfovibrionaceae</taxon>
        <taxon>Desulfovibrio</taxon>
    </lineage>
</organism>
<dbReference type="InterPro" id="IPR003776">
    <property type="entry name" value="YcaO-like_dom"/>
</dbReference>
<dbReference type="RefSeq" id="WP_072311820.1">
    <property type="nucleotide sequence ID" value="NZ_FPIW01000022.1"/>
</dbReference>
<evidence type="ECO:0000313" key="3">
    <source>
        <dbReference type="Proteomes" id="UP000182680"/>
    </source>
</evidence>
<dbReference type="EMBL" id="FPIW01000022">
    <property type="protein sequence ID" value="SFW47734.1"/>
    <property type="molecule type" value="Genomic_DNA"/>
</dbReference>
<dbReference type="Pfam" id="PF02624">
    <property type="entry name" value="YcaO"/>
    <property type="match status" value="1"/>
</dbReference>
<sequence>MTAMTRDGQPSGRFPILDYAYTHEQTQATTGYFSCVPPEGLGFEAALERLEAAPMDDFLHLHLLRHLSAQNTGYLAGLAALCHDEKKDDFVRPVLAALLLECAILVPQHEKACAAFPADAAARLAHASPALYLRAVCRSDMETAAAWSELFRNNICGHHALPRPEEAGIPLLFSQKSIAETARGMAAGAGSIVAHHERLAAEAAPAWQRPPAQETFLRALDALMEAGIIAGPEMRHEASLSPIALLRAWQVDMEVCCGAARHRLRGQATAYGRGLSLAAARASYAMEIVERSSAYVSIGPSDDGCDGDCERAEVGQVRNRKQPLPLVKARFSELQAWGRAALDPNMLPVETPYEDSPLHWLPAVAPDGSGVLVPAQAVFLFCNLDEQALFLAGGSTGLASGNTLDEARQAALTEIFERDAEATTPYSRSRCFVLKSRDARLQSLLDDYAACGINVQFQDITTEFGLPVYQCFVMGRDGVLARATGAGLSGPRAALAALTETPWPYSTSQAVRPTPSGPGLAGLPVRMLEDLPDYSLPSPADNCRLLEAILADHGKKPLYVDISRADLDLPVVRAIVPHLSLTGEWDRFSRPDMRIFARYLNLFT</sequence>
<dbReference type="Gene3D" id="3.30.1330.230">
    <property type="match status" value="1"/>
</dbReference>
<name>A0AA94L278_DESDE</name>
<protein>
    <submittedName>
        <fullName evidence="2">YcaO-type kinase domain-containing protein</fullName>
    </submittedName>
</protein>
<dbReference type="GO" id="GO:0016301">
    <property type="term" value="F:kinase activity"/>
    <property type="evidence" value="ECO:0007669"/>
    <property type="project" value="UniProtKB-KW"/>
</dbReference>
<feature type="domain" description="YcaO" evidence="1">
    <location>
        <begin position="272"/>
        <end position="604"/>
    </location>
</feature>
<dbReference type="PROSITE" id="PS51664">
    <property type="entry name" value="YCAO"/>
    <property type="match status" value="1"/>
</dbReference>
<dbReference type="Gene3D" id="3.30.40.250">
    <property type="match status" value="1"/>
</dbReference>
<keyword evidence="2" id="KW-0418">Kinase</keyword>
<dbReference type="AlphaFoldDB" id="A0AA94L278"/>
<evidence type="ECO:0000259" key="1">
    <source>
        <dbReference type="PROSITE" id="PS51664"/>
    </source>
</evidence>
<proteinExistence type="predicted"/>
<dbReference type="PANTHER" id="PTHR37809:SF1">
    <property type="entry name" value="RIBOSOMAL PROTEIN S12 METHYLTHIOTRANSFERASE ACCESSORY FACTOR YCAO"/>
    <property type="match status" value="1"/>
</dbReference>
<keyword evidence="2" id="KW-0808">Transferase</keyword>
<dbReference type="PANTHER" id="PTHR37809">
    <property type="entry name" value="RIBOSOMAL PROTEIN S12 METHYLTHIOTRANSFERASE ACCESSORY FACTOR YCAO"/>
    <property type="match status" value="1"/>
</dbReference>
<gene>
    <name evidence="2" type="ORF">SAMN02910291_01461</name>
</gene>
<dbReference type="Gene3D" id="3.30.160.660">
    <property type="match status" value="1"/>
</dbReference>
<reference evidence="3" key="1">
    <citation type="submission" date="2016-11" db="EMBL/GenBank/DDBJ databases">
        <authorList>
            <person name="Jaros S."/>
            <person name="Januszkiewicz K."/>
            <person name="Wedrychowicz H."/>
        </authorList>
    </citation>
    <scope>NUCLEOTIDE SEQUENCE [LARGE SCALE GENOMIC DNA]</scope>
    <source>
        <strain evidence="3">DSM 7057</strain>
    </source>
</reference>
<accession>A0AA94L278</accession>
<evidence type="ECO:0000313" key="2">
    <source>
        <dbReference type="EMBL" id="SFW47734.1"/>
    </source>
</evidence>
<dbReference type="Proteomes" id="UP000182680">
    <property type="component" value="Unassembled WGS sequence"/>
</dbReference>